<organism evidence="1 2">
    <name type="scientific">Thermoflexibacter ruber</name>
    <dbReference type="NCBI Taxonomy" id="1003"/>
    <lineage>
        <taxon>Bacteria</taxon>
        <taxon>Pseudomonadati</taxon>
        <taxon>Bacteroidota</taxon>
        <taxon>Cytophagia</taxon>
        <taxon>Cytophagales</taxon>
        <taxon>Thermoflexibacteraceae</taxon>
        <taxon>Thermoflexibacter</taxon>
    </lineage>
</organism>
<reference evidence="1 2" key="1">
    <citation type="submission" date="2016-10" db="EMBL/GenBank/DDBJ databases">
        <authorList>
            <person name="de Groot N.N."/>
        </authorList>
    </citation>
    <scope>NUCLEOTIDE SEQUENCE [LARGE SCALE GENOMIC DNA]</scope>
    <source>
        <strain>GEY</strain>
        <strain evidence="2">DSM 9560</strain>
    </source>
</reference>
<gene>
    <name evidence="1" type="ORF">SAMN04488541_10616</name>
</gene>
<dbReference type="Proteomes" id="UP000199513">
    <property type="component" value="Unassembled WGS sequence"/>
</dbReference>
<sequence>MLVVIFFYHWIGFWLTFRYRQYQIKESMWENIASNSQFYTQSTLIKLSLHEQQKNPHFRWEEQGKEFVYNNQWYDVVKMLVKHDTTYFYCEHDIDEEIFVNSFKNNQQKELETKKTNLHKPLLIEGYFPESIYHTVYLFESQVFLPPFVLTSYYQIFTDIPSPPPQFS</sequence>
<dbReference type="STRING" id="1003.SAMN04488541_10616"/>
<name>A0A1I2JQ40_9BACT</name>
<accession>A0A1I2JQ40</accession>
<proteinExistence type="predicted"/>
<protein>
    <submittedName>
        <fullName evidence="1">Uncharacterized protein</fullName>
    </submittedName>
</protein>
<dbReference type="AlphaFoldDB" id="A0A1I2JQ40"/>
<evidence type="ECO:0000313" key="2">
    <source>
        <dbReference type="Proteomes" id="UP000199513"/>
    </source>
</evidence>
<dbReference type="EMBL" id="FONY01000061">
    <property type="protein sequence ID" value="SFF57075.1"/>
    <property type="molecule type" value="Genomic_DNA"/>
</dbReference>
<keyword evidence="2" id="KW-1185">Reference proteome</keyword>
<evidence type="ECO:0000313" key="1">
    <source>
        <dbReference type="EMBL" id="SFF57075.1"/>
    </source>
</evidence>